<sequence>MTVLLLDERWPTMIPMRAHSRLFGPVQFTGEVPVSVRWNFADLLSGDDATGTLVTTDEHDPETQARIAAGEQVIRADSLDDPVMQARNAMATARRIGEWEREQTHESLLPYLEEEAGEFAAAVRQCAPEEDRLKELGDIFLQVIFHAEISTFSLDDVAASFVQKMRSRAPYLFDGTTEIVSVEEQNRLWEEGKSRE</sequence>
<accession>A0A3M0FVY5</accession>
<dbReference type="RefSeq" id="WP_121928205.1">
    <property type="nucleotide sequence ID" value="NZ_JAACCH010000019.1"/>
</dbReference>
<dbReference type="PANTHER" id="PTHR30522">
    <property type="entry name" value="NUCLEOSIDE TRIPHOSPHATE PYROPHOSPHOHYDROLASE"/>
    <property type="match status" value="1"/>
</dbReference>
<dbReference type="Gene3D" id="1.10.287.1080">
    <property type="entry name" value="MazG-like"/>
    <property type="match status" value="1"/>
</dbReference>
<dbReference type="GO" id="GO:0006203">
    <property type="term" value="P:dGTP catabolic process"/>
    <property type="evidence" value="ECO:0007669"/>
    <property type="project" value="TreeGrafter"/>
</dbReference>
<feature type="domain" description="NTP pyrophosphohydrolase MazG-like" evidence="1">
    <location>
        <begin position="103"/>
        <end position="173"/>
    </location>
</feature>
<organism evidence="2 3">
    <name type="scientific">Corynebacterium macginleyi</name>
    <dbReference type="NCBI Taxonomy" id="38290"/>
    <lineage>
        <taxon>Bacteria</taxon>
        <taxon>Bacillati</taxon>
        <taxon>Actinomycetota</taxon>
        <taxon>Actinomycetes</taxon>
        <taxon>Mycobacteriales</taxon>
        <taxon>Corynebacteriaceae</taxon>
        <taxon>Corynebacterium</taxon>
    </lineage>
</organism>
<dbReference type="GO" id="GO:0046081">
    <property type="term" value="P:dUTP catabolic process"/>
    <property type="evidence" value="ECO:0007669"/>
    <property type="project" value="TreeGrafter"/>
</dbReference>
<comment type="caution">
    <text evidence="2">The sequence shown here is derived from an EMBL/GenBank/DDBJ whole genome shotgun (WGS) entry which is preliminary data.</text>
</comment>
<dbReference type="GO" id="GO:0046076">
    <property type="term" value="P:dTTP catabolic process"/>
    <property type="evidence" value="ECO:0007669"/>
    <property type="project" value="TreeGrafter"/>
</dbReference>
<dbReference type="AlphaFoldDB" id="A0A3M0FVY5"/>
<dbReference type="GO" id="GO:0047429">
    <property type="term" value="F:nucleoside triphosphate diphosphatase activity"/>
    <property type="evidence" value="ECO:0007669"/>
    <property type="project" value="TreeGrafter"/>
</dbReference>
<protein>
    <submittedName>
        <fullName evidence="2">Nucleoside triphosphate hydrolase</fullName>
    </submittedName>
</protein>
<gene>
    <name evidence="2" type="ORF">D9543_10365</name>
</gene>
<dbReference type="GO" id="GO:0046061">
    <property type="term" value="P:dATP catabolic process"/>
    <property type="evidence" value="ECO:0007669"/>
    <property type="project" value="TreeGrafter"/>
</dbReference>
<dbReference type="GO" id="GO:0046052">
    <property type="term" value="P:UTP catabolic process"/>
    <property type="evidence" value="ECO:0007669"/>
    <property type="project" value="TreeGrafter"/>
</dbReference>
<dbReference type="Pfam" id="PF03819">
    <property type="entry name" value="MazG"/>
    <property type="match status" value="1"/>
</dbReference>
<evidence type="ECO:0000313" key="2">
    <source>
        <dbReference type="EMBL" id="RMB56844.1"/>
    </source>
</evidence>
<dbReference type="InterPro" id="IPR011551">
    <property type="entry name" value="NTP_PyrPHydrolase_MazG"/>
</dbReference>
<evidence type="ECO:0000313" key="3">
    <source>
        <dbReference type="Proteomes" id="UP000270649"/>
    </source>
</evidence>
<proteinExistence type="predicted"/>
<name>A0A3M0FVY5_9CORY</name>
<reference evidence="2 3" key="1">
    <citation type="submission" date="2018-10" db="EMBL/GenBank/DDBJ databases">
        <title>Corynebacterium macginleyi genome sequencing and assembly of the type strain and two clinical samples.</title>
        <authorList>
            <person name="Bernier A.-M."/>
            <person name="Bernard K."/>
        </authorList>
    </citation>
    <scope>NUCLEOTIDE SEQUENCE [LARGE SCALE GENOMIC DNA]</scope>
    <source>
        <strain evidence="2 3">NML 120205</strain>
    </source>
</reference>
<dbReference type="InterPro" id="IPR004518">
    <property type="entry name" value="MazG-like_dom"/>
</dbReference>
<dbReference type="PANTHER" id="PTHR30522:SF0">
    <property type="entry name" value="NUCLEOSIDE TRIPHOSPHATE PYROPHOSPHOHYDROLASE"/>
    <property type="match status" value="1"/>
</dbReference>
<keyword evidence="2" id="KW-0378">Hydrolase</keyword>
<dbReference type="EMBL" id="REGC01000018">
    <property type="protein sequence ID" value="RMB56844.1"/>
    <property type="molecule type" value="Genomic_DNA"/>
</dbReference>
<dbReference type="CDD" id="cd11528">
    <property type="entry name" value="NTP-PPase_MazG_Nterm"/>
    <property type="match status" value="1"/>
</dbReference>
<dbReference type="GO" id="GO:0046047">
    <property type="term" value="P:TTP catabolic process"/>
    <property type="evidence" value="ECO:0007669"/>
    <property type="project" value="TreeGrafter"/>
</dbReference>
<dbReference type="SUPFAM" id="SSF101386">
    <property type="entry name" value="all-alpha NTP pyrophosphatases"/>
    <property type="match status" value="1"/>
</dbReference>
<dbReference type="InterPro" id="IPR048015">
    <property type="entry name" value="NTP-PPase_MazG-like_N"/>
</dbReference>
<evidence type="ECO:0000259" key="1">
    <source>
        <dbReference type="Pfam" id="PF03819"/>
    </source>
</evidence>
<dbReference type="Proteomes" id="UP000270649">
    <property type="component" value="Unassembled WGS sequence"/>
</dbReference>